<comment type="caution">
    <text evidence="1">The sequence shown here is derived from an EMBL/GenBank/DDBJ whole genome shotgun (WGS) entry which is preliminary data.</text>
</comment>
<proteinExistence type="predicted"/>
<evidence type="ECO:0000313" key="2">
    <source>
        <dbReference type="Proteomes" id="UP001163046"/>
    </source>
</evidence>
<reference evidence="1" key="1">
    <citation type="submission" date="2023-01" db="EMBL/GenBank/DDBJ databases">
        <title>Genome assembly of the deep-sea coral Lophelia pertusa.</title>
        <authorList>
            <person name="Herrera S."/>
            <person name="Cordes E."/>
        </authorList>
    </citation>
    <scope>NUCLEOTIDE SEQUENCE</scope>
    <source>
        <strain evidence="1">USNM1676648</strain>
        <tissue evidence="1">Polyp</tissue>
    </source>
</reference>
<name>A0A9W9YIU1_9CNID</name>
<sequence>MKPVQRSLKAKPHRRTDEAVLLRDGFFHIVIRIKAFPVTATGDIRAMMIEIDKLTSSKAELCSLATPSKLQSPRKAYEGVTVVLFVMVICCKRGASKTI</sequence>
<keyword evidence="2" id="KW-1185">Reference proteome</keyword>
<protein>
    <submittedName>
        <fullName evidence="1">Uncharacterized protein</fullName>
    </submittedName>
</protein>
<organism evidence="1 2">
    <name type="scientific">Desmophyllum pertusum</name>
    <dbReference type="NCBI Taxonomy" id="174260"/>
    <lineage>
        <taxon>Eukaryota</taxon>
        <taxon>Metazoa</taxon>
        <taxon>Cnidaria</taxon>
        <taxon>Anthozoa</taxon>
        <taxon>Hexacorallia</taxon>
        <taxon>Scleractinia</taxon>
        <taxon>Caryophylliina</taxon>
        <taxon>Caryophylliidae</taxon>
        <taxon>Desmophyllum</taxon>
    </lineage>
</organism>
<dbReference type="Proteomes" id="UP001163046">
    <property type="component" value="Unassembled WGS sequence"/>
</dbReference>
<dbReference type="AlphaFoldDB" id="A0A9W9YIU1"/>
<accession>A0A9W9YIU1</accession>
<gene>
    <name evidence="1" type="ORF">OS493_034329</name>
</gene>
<dbReference type="EMBL" id="MU827349">
    <property type="protein sequence ID" value="KAJ7352722.1"/>
    <property type="molecule type" value="Genomic_DNA"/>
</dbReference>
<evidence type="ECO:0000313" key="1">
    <source>
        <dbReference type="EMBL" id="KAJ7352722.1"/>
    </source>
</evidence>